<dbReference type="Proteomes" id="UP000632377">
    <property type="component" value="Unassembled WGS sequence"/>
</dbReference>
<proteinExistence type="predicted"/>
<name>A0ABS1T4G4_9CLOT</name>
<organism evidence="1 2">
    <name type="scientific">Clostridium rhizosphaerae</name>
    <dbReference type="NCBI Taxonomy" id="2803861"/>
    <lineage>
        <taxon>Bacteria</taxon>
        <taxon>Bacillati</taxon>
        <taxon>Bacillota</taxon>
        <taxon>Clostridia</taxon>
        <taxon>Eubacteriales</taxon>
        <taxon>Clostridiaceae</taxon>
        <taxon>Clostridium</taxon>
    </lineage>
</organism>
<evidence type="ECO:0000313" key="2">
    <source>
        <dbReference type="Proteomes" id="UP000632377"/>
    </source>
</evidence>
<gene>
    <name evidence="1" type="ORF">JK636_00440</name>
</gene>
<keyword evidence="2" id="KW-1185">Reference proteome</keyword>
<dbReference type="EMBL" id="JAESWC010000001">
    <property type="protein sequence ID" value="MBL4934218.1"/>
    <property type="molecule type" value="Genomic_DNA"/>
</dbReference>
<accession>A0ABS1T4G4</accession>
<sequence length="80" mass="9404">MLNADFENYFNILNKLACEKILWKVHYDTCIASCYPVTFLREENLREKTVSRSAVIDIHKLQEKGLDLGNLLCDNRERNI</sequence>
<evidence type="ECO:0000313" key="1">
    <source>
        <dbReference type="EMBL" id="MBL4934218.1"/>
    </source>
</evidence>
<comment type="caution">
    <text evidence="1">The sequence shown here is derived from an EMBL/GenBank/DDBJ whole genome shotgun (WGS) entry which is preliminary data.</text>
</comment>
<reference evidence="1 2" key="1">
    <citation type="submission" date="2021-01" db="EMBL/GenBank/DDBJ databases">
        <title>Genome public.</title>
        <authorList>
            <person name="Liu C."/>
            <person name="Sun Q."/>
        </authorList>
    </citation>
    <scope>NUCLEOTIDE SEQUENCE [LARGE SCALE GENOMIC DNA]</scope>
    <source>
        <strain evidence="1 2">YIM B02515</strain>
    </source>
</reference>
<dbReference type="RefSeq" id="WP_202746869.1">
    <property type="nucleotide sequence ID" value="NZ_JAESWC010000001.1"/>
</dbReference>
<protein>
    <submittedName>
        <fullName evidence="1">Uncharacterized protein</fullName>
    </submittedName>
</protein>